<dbReference type="InterPro" id="IPR046867">
    <property type="entry name" value="AldOxase/xan_DH_MoCoBD2"/>
</dbReference>
<proteinExistence type="predicted"/>
<dbReference type="InterPro" id="IPR037165">
    <property type="entry name" value="AldOxase/xan_DH_Mopterin-bd_sf"/>
</dbReference>
<dbReference type="AlphaFoldDB" id="A0A9I9EAF4"/>
<dbReference type="GO" id="GO:0016491">
    <property type="term" value="F:oxidoreductase activity"/>
    <property type="evidence" value="ECO:0007669"/>
    <property type="project" value="InterPro"/>
</dbReference>
<accession>A0A9I9EAF4</accession>
<dbReference type="SUPFAM" id="SSF56003">
    <property type="entry name" value="Molybdenum cofactor-binding domain"/>
    <property type="match status" value="1"/>
</dbReference>
<dbReference type="PANTHER" id="PTHR11908">
    <property type="entry name" value="XANTHINE DEHYDROGENASE"/>
    <property type="match status" value="1"/>
</dbReference>
<dbReference type="EnsemblPlants" id="MELO3C031051.2.1">
    <property type="protein sequence ID" value="MELO3C031051.2.1"/>
    <property type="gene ID" value="MELO3C031051.2"/>
</dbReference>
<dbReference type="GO" id="GO:0005506">
    <property type="term" value="F:iron ion binding"/>
    <property type="evidence" value="ECO:0007669"/>
    <property type="project" value="InterPro"/>
</dbReference>
<dbReference type="Gene3D" id="3.30.365.10">
    <property type="entry name" value="Aldehyde oxidase/xanthine dehydrogenase, molybdopterin binding domain"/>
    <property type="match status" value="2"/>
</dbReference>
<name>A0A9I9EAF4_CUCME</name>
<protein>
    <recommendedName>
        <fullName evidence="2">Aldehyde oxidase/xanthine dehydrogenase second molybdopterin binding domain-containing protein</fullName>
    </recommendedName>
</protein>
<sequence>MHTFDSLNLFFKDAGEPQEYILPSIWDRLATSSSLKQRTELVDKFNSFNTWKERGLSRIPIMHEVRVVRADTASLIQGGCTAGSTTSESSCEVVRLWCNVLVERLTPLNRRLEEKMGSVKWDVLISQILSIIVGQSLNPAVDLGQVEGAFVQGIGFLCQKYLTN</sequence>
<evidence type="ECO:0000313" key="3">
    <source>
        <dbReference type="EnsemblPlants" id="MELO3C031051.2.1"/>
    </source>
</evidence>
<dbReference type="Pfam" id="PF20256">
    <property type="entry name" value="MoCoBD_2"/>
    <property type="match status" value="1"/>
</dbReference>
<evidence type="ECO:0000256" key="1">
    <source>
        <dbReference type="ARBA" id="ARBA00022505"/>
    </source>
</evidence>
<dbReference type="InterPro" id="IPR016208">
    <property type="entry name" value="Ald_Oxase/xanthine_DH-like"/>
</dbReference>
<reference evidence="3" key="1">
    <citation type="submission" date="2023-03" db="UniProtKB">
        <authorList>
            <consortium name="EnsemblPlants"/>
        </authorList>
    </citation>
    <scope>IDENTIFICATION</scope>
</reference>
<dbReference type="PANTHER" id="PTHR11908:SF132">
    <property type="entry name" value="ALDEHYDE OXIDASE 1-RELATED"/>
    <property type="match status" value="1"/>
</dbReference>
<feature type="domain" description="Aldehyde oxidase/xanthine dehydrogenase second molybdopterin binding" evidence="2">
    <location>
        <begin position="133"/>
        <end position="157"/>
    </location>
</feature>
<evidence type="ECO:0000259" key="2">
    <source>
        <dbReference type="Pfam" id="PF20256"/>
    </source>
</evidence>
<keyword evidence="1" id="KW-0500">Molybdenum</keyword>
<organism evidence="3">
    <name type="scientific">Cucumis melo</name>
    <name type="common">Muskmelon</name>
    <dbReference type="NCBI Taxonomy" id="3656"/>
    <lineage>
        <taxon>Eukaryota</taxon>
        <taxon>Viridiplantae</taxon>
        <taxon>Streptophyta</taxon>
        <taxon>Embryophyta</taxon>
        <taxon>Tracheophyta</taxon>
        <taxon>Spermatophyta</taxon>
        <taxon>Magnoliopsida</taxon>
        <taxon>eudicotyledons</taxon>
        <taxon>Gunneridae</taxon>
        <taxon>Pentapetalae</taxon>
        <taxon>rosids</taxon>
        <taxon>fabids</taxon>
        <taxon>Cucurbitales</taxon>
        <taxon>Cucurbitaceae</taxon>
        <taxon>Benincaseae</taxon>
        <taxon>Cucumis</taxon>
    </lineage>
</organism>
<dbReference type="Gramene" id="MELO3C031051.2.1">
    <property type="protein sequence ID" value="MELO3C031051.2.1"/>
    <property type="gene ID" value="MELO3C031051.2"/>
</dbReference>